<keyword evidence="2" id="KW-1185">Reference proteome</keyword>
<evidence type="ECO:0000313" key="1">
    <source>
        <dbReference type="EMBL" id="KAJ4730196.1"/>
    </source>
</evidence>
<reference evidence="1 2" key="1">
    <citation type="journal article" date="2023" name="Science">
        <title>Complex scaffold remodeling in plant triterpene biosynthesis.</title>
        <authorList>
            <person name="De La Pena R."/>
            <person name="Hodgson H."/>
            <person name="Liu J.C."/>
            <person name="Stephenson M.J."/>
            <person name="Martin A.C."/>
            <person name="Owen C."/>
            <person name="Harkess A."/>
            <person name="Leebens-Mack J."/>
            <person name="Jimenez L.E."/>
            <person name="Osbourn A."/>
            <person name="Sattely E.S."/>
        </authorList>
    </citation>
    <scope>NUCLEOTIDE SEQUENCE [LARGE SCALE GENOMIC DNA]</scope>
    <source>
        <strain evidence="2">cv. JPN11</strain>
        <tissue evidence="1">Leaf</tissue>
    </source>
</reference>
<proteinExistence type="predicted"/>
<name>A0ACC1Z365_MELAZ</name>
<gene>
    <name evidence="1" type="ORF">OWV82_002864</name>
</gene>
<accession>A0ACC1Z365</accession>
<protein>
    <submittedName>
        <fullName evidence="1">Calcium-transporting ATPase</fullName>
    </submittedName>
</protein>
<dbReference type="EMBL" id="CM051394">
    <property type="protein sequence ID" value="KAJ4730196.1"/>
    <property type="molecule type" value="Genomic_DNA"/>
</dbReference>
<dbReference type="Proteomes" id="UP001164539">
    <property type="component" value="Chromosome 1"/>
</dbReference>
<evidence type="ECO:0000313" key="2">
    <source>
        <dbReference type="Proteomes" id="UP001164539"/>
    </source>
</evidence>
<sequence>MAILLVLVCSSPPPPPPPLPQENMARLWRRTITVGVIVSLKIKKTTYYQDLSPSPLLTRENENDSNSNSQQQESSNNDSPVHENRFISLVSRAYNSFSSKSFEDEGTPSSSYDPVPPSPVEHALGRNLSAQSRHAIDMPSDNEEEEVKSEEEKLRDTAARIVKEKDLNSLREFGGIVKVAATFGSDLVKGKEGFQDPQIWDTKREIQAKGFFYFLLKAGNNISICLLLVAASLSFVTGIMEQGAKDGWHDGVAILAAVFMLLIFPAVANSRRARKVEENLSKEKNQLGVKVVRNELPVSITISSLVEGDIVRLTKGDRVPADGLVVDNDGLVLDDVLNSKIDGERNPFLFSVGANTALGNMLKLMIQDPDGKTLLEAQTEKPNSYIENLSLFVSVLIALVAFIRFICRKHSGDDNELPDLKGNVTVGMVLKIVERILIKPQGKISILVSALTVVVIAIQHGMPFVVTISLSFWNEKLAKIQAKPQNLSACATMGIVSVFYIDATGGLVCNQVEVKEFWIGEKDVSNDADFEIDQVVLQALERGIGASILVPEIFVSPTKDWLISLANSRSLNLEFVDRNLSILEYRKLSSSKNVCGFLVKNKNVDEGKLLHMHWSGAASTILQMCSHYYDCKGESHAIGDEKRKFEKLIKEMEGSGLRPIAFACSKTEVQEIKEDGLHLLALAGLRYPCPEEIISTVEALRNAGVRIILVTEDELSAARAIACQLGIFRPESNDVALEGEEFRDLDSNRRKEILDKMTLMGSCLAEHKLLLVQSTQQKGDVVAFFGGSLTGDTPALKEADVAITLKDRCTETASASSDIIISANGSLSLIVEFGRCAYKNVQKFIQLQLTACISGLLITLVTTLVLEESPITTVQLIWINWIVCILGGFMMRIEFKDRDTITNKRTKSLLNKVIWKHIAIQVLCQAFVLLIFQFKGQVIPSTNKDIQKTMIFSSFTLCQVFSQFNTMRLVKKEVLSVVLRNYTFLLALAIVILMQVLVVEFAKSLASYQKLNGMQWGVCFILAAVPWGIHCAANFISDSLLKPRL</sequence>
<comment type="caution">
    <text evidence="1">The sequence shown here is derived from an EMBL/GenBank/DDBJ whole genome shotgun (WGS) entry which is preliminary data.</text>
</comment>
<organism evidence="1 2">
    <name type="scientific">Melia azedarach</name>
    <name type="common">Chinaberry tree</name>
    <dbReference type="NCBI Taxonomy" id="155640"/>
    <lineage>
        <taxon>Eukaryota</taxon>
        <taxon>Viridiplantae</taxon>
        <taxon>Streptophyta</taxon>
        <taxon>Embryophyta</taxon>
        <taxon>Tracheophyta</taxon>
        <taxon>Spermatophyta</taxon>
        <taxon>Magnoliopsida</taxon>
        <taxon>eudicotyledons</taxon>
        <taxon>Gunneridae</taxon>
        <taxon>Pentapetalae</taxon>
        <taxon>rosids</taxon>
        <taxon>malvids</taxon>
        <taxon>Sapindales</taxon>
        <taxon>Meliaceae</taxon>
        <taxon>Melia</taxon>
    </lineage>
</organism>